<dbReference type="RefSeq" id="WP_052537799.1">
    <property type="nucleotide sequence ID" value="NZ_CSUW01000002.1"/>
</dbReference>
<proteinExistence type="predicted"/>
<evidence type="ECO:0000313" key="1">
    <source>
        <dbReference type="EMBL" id="CPT12574.1"/>
    </source>
</evidence>
<organism evidence="1 2">
    <name type="scientific">Mycobacteroides abscessus</name>
    <dbReference type="NCBI Taxonomy" id="36809"/>
    <lineage>
        <taxon>Bacteria</taxon>
        <taxon>Bacillati</taxon>
        <taxon>Actinomycetota</taxon>
        <taxon>Actinomycetes</taxon>
        <taxon>Mycobacteriales</taxon>
        <taxon>Mycobacteriaceae</taxon>
        <taxon>Mycobacteroides</taxon>
    </lineage>
</organism>
<comment type="caution">
    <text evidence="1">The sequence shown here is derived from an EMBL/GenBank/DDBJ whole genome shotgun (WGS) entry which is preliminary data.</text>
</comment>
<evidence type="ECO:0000313" key="2">
    <source>
        <dbReference type="Proteomes" id="UP000038487"/>
    </source>
</evidence>
<dbReference type="EMBL" id="CSUW01000002">
    <property type="protein sequence ID" value="CPT12574.1"/>
    <property type="molecule type" value="Genomic_DNA"/>
</dbReference>
<dbReference type="Proteomes" id="UP000038487">
    <property type="component" value="Unassembled WGS sequence"/>
</dbReference>
<dbReference type="AlphaFoldDB" id="A0AB33T173"/>
<accession>A0AB33T173</accession>
<reference evidence="1 2" key="1">
    <citation type="submission" date="2015-03" db="EMBL/GenBank/DDBJ databases">
        <authorList>
            <consortium name="Pathogen Informatics"/>
            <person name="Murphy D."/>
        </authorList>
    </citation>
    <scope>NUCLEOTIDE SEQUENCE [LARGE SCALE GENOMIC DNA]</scope>
    <source>
        <strain evidence="1 2">PAP036</strain>
    </source>
</reference>
<protein>
    <recommendedName>
        <fullName evidence="3">Transmembrane protein</fullName>
    </recommendedName>
</protein>
<name>A0AB33T173_9MYCO</name>
<sequence>MNAILEYLGENWFFILIYSALLTALQVCSERRLRSENTALRREIARLARHPSTYEPEPLPYMRRYADDED</sequence>
<gene>
    <name evidence="1" type="ORF">ERS075527_01198</name>
</gene>
<evidence type="ECO:0008006" key="3">
    <source>
        <dbReference type="Google" id="ProtNLM"/>
    </source>
</evidence>